<keyword evidence="2" id="KW-0150">Chloroplast</keyword>
<protein>
    <submittedName>
        <fullName evidence="2">Uncharacterized protein</fullName>
    </submittedName>
</protein>
<organism evidence="2">
    <name type="scientific">Parietochloris pseudoalveolaris</name>
    <dbReference type="NCBI Taxonomy" id="3102"/>
    <lineage>
        <taxon>Eukaryota</taxon>
        <taxon>Viridiplantae</taxon>
        <taxon>Chlorophyta</taxon>
        <taxon>core chlorophytes</taxon>
        <taxon>Trebouxiophyceae</taxon>
        <taxon>Trebouxiales</taxon>
        <taxon>Trebouxiaceae</taxon>
        <taxon>Parietochloris</taxon>
    </lineage>
</organism>
<dbReference type="RefSeq" id="YP_009105451.1">
    <property type="nucleotide sequence ID" value="NC_025532.1"/>
</dbReference>
<proteinExistence type="predicted"/>
<dbReference type="GeneID" id="22159290"/>
<accession>A0A097KLL8</accession>
<gene>
    <name evidence="2" type="primary">orf162</name>
</gene>
<name>A0A097KLL8_9CHLO</name>
<evidence type="ECO:0000313" key="2">
    <source>
        <dbReference type="EMBL" id="AIT94078.1"/>
    </source>
</evidence>
<keyword evidence="2" id="KW-0934">Plastid</keyword>
<feature type="chain" id="PRO_5001931188" evidence="1">
    <location>
        <begin position="24"/>
        <end position="162"/>
    </location>
</feature>
<keyword evidence="1" id="KW-0732">Signal</keyword>
<dbReference type="AlphaFoldDB" id="A0A097KLL8"/>
<evidence type="ECO:0000256" key="1">
    <source>
        <dbReference type="SAM" id="SignalP"/>
    </source>
</evidence>
<reference evidence="2" key="1">
    <citation type="journal article" date="2014" name="BMC Evol. Biol.">
        <title>Chloroplast phylogenomic analysis resolves deep-level relationships within the green algal class Trebouxiophyceae.</title>
        <authorList>
            <person name="Lemieux C."/>
            <person name="Otis C."/>
            <person name="Turmel M."/>
        </authorList>
    </citation>
    <scope>NUCLEOTIDE SEQUENCE</scope>
</reference>
<geneLocation type="chloroplast" evidence="2"/>
<dbReference type="EMBL" id="KM462869">
    <property type="protein sequence ID" value="AIT94078.1"/>
    <property type="molecule type" value="Genomic_DNA"/>
</dbReference>
<sequence>MEQNRTKQSFVLFCSMLQFEALAEGVKGSVLKDSQNINFCSILQFEACKAVGFFYFGVVRKSQDKLKSLFMFTEHKQVQHCEITKTKLEQNITGCNPVQFCYLQTMLALCRSEASNTPVTQKTCLNKIYDKNFTKTKLGKARKARKNVIFATLRFCYHNKMG</sequence>
<feature type="signal peptide" evidence="1">
    <location>
        <begin position="1"/>
        <end position="23"/>
    </location>
</feature>